<evidence type="ECO:0000313" key="1">
    <source>
        <dbReference type="EMBL" id="MCV3273859.1"/>
    </source>
</evidence>
<dbReference type="InterPro" id="IPR029044">
    <property type="entry name" value="Nucleotide-diphossugar_trans"/>
</dbReference>
<name>A0ABT3BJW2_9RHOB</name>
<comment type="caution">
    <text evidence="1">The sequence shown here is derived from an EMBL/GenBank/DDBJ whole genome shotgun (WGS) entry which is preliminary data.</text>
</comment>
<keyword evidence="2" id="KW-1185">Reference proteome</keyword>
<dbReference type="Gene3D" id="3.90.550.10">
    <property type="entry name" value="Spore Coat Polysaccharide Biosynthesis Protein SpsA, Chain A"/>
    <property type="match status" value="1"/>
</dbReference>
<dbReference type="RefSeq" id="WP_263846066.1">
    <property type="nucleotide sequence ID" value="NZ_JALIEB010000021.1"/>
</dbReference>
<accession>A0ABT3BJW2</accession>
<reference evidence="1 2" key="1">
    <citation type="submission" date="2022-04" db="EMBL/GenBank/DDBJ databases">
        <title>Roseobacter sp. WL0113 is a bacterium isolated from neritic sediment.</title>
        <authorList>
            <person name="Wang L."/>
            <person name="He W."/>
            <person name="Zhang D.-F."/>
        </authorList>
    </citation>
    <scope>NUCLEOTIDE SEQUENCE [LARGE SCALE GENOMIC DNA]</scope>
    <source>
        <strain evidence="1 2">WL0113</strain>
    </source>
</reference>
<sequence>MSKAKTKTPAITMVVTTGYKAEAAHMTLAAIAAQTIAEQIELLFWVQPGTDVAPVQHLLDAVGSYRVFDTEPIDTVDRCCARMALEARAPYVATIEDHAFTEPEWAETMIRTFEETGVDGVGSGMLNANPSTRLSWANFMLSYAQWAAANPEGPTDWISHHNGAFRLSALQRLTPDEVIDGSNREGDVVRLLKESGAQLYFQPACRIRHINPSSLDSTTRLRSDVGRLYGANRAKSEGWSPLRRAMYLGLGPAIPLLRYVRMRHDIFRQLPDVTERTHGVALFAGLVFDAAGQMMGYAAGPGGARDRLAGFEMDRAMHLTVDDKLRLYPASR</sequence>
<evidence type="ECO:0000313" key="2">
    <source>
        <dbReference type="Proteomes" id="UP001208690"/>
    </source>
</evidence>
<gene>
    <name evidence="1" type="ORF">MUB52_20685</name>
</gene>
<dbReference type="Proteomes" id="UP001208690">
    <property type="component" value="Unassembled WGS sequence"/>
</dbReference>
<protein>
    <recommendedName>
        <fullName evidence="3">Glycosyltransferase 2-like domain-containing protein</fullName>
    </recommendedName>
</protein>
<dbReference type="SUPFAM" id="SSF53448">
    <property type="entry name" value="Nucleotide-diphospho-sugar transferases"/>
    <property type="match status" value="1"/>
</dbReference>
<organism evidence="1 2">
    <name type="scientific">Roseobacter sinensis</name>
    <dbReference type="NCBI Taxonomy" id="2931391"/>
    <lineage>
        <taxon>Bacteria</taxon>
        <taxon>Pseudomonadati</taxon>
        <taxon>Pseudomonadota</taxon>
        <taxon>Alphaproteobacteria</taxon>
        <taxon>Rhodobacterales</taxon>
        <taxon>Roseobacteraceae</taxon>
        <taxon>Roseobacter</taxon>
    </lineage>
</organism>
<dbReference type="EMBL" id="JALIEB010000021">
    <property type="protein sequence ID" value="MCV3273859.1"/>
    <property type="molecule type" value="Genomic_DNA"/>
</dbReference>
<evidence type="ECO:0008006" key="3">
    <source>
        <dbReference type="Google" id="ProtNLM"/>
    </source>
</evidence>
<proteinExistence type="predicted"/>